<protein>
    <submittedName>
        <fullName evidence="2">Membrane protein</fullName>
    </submittedName>
</protein>
<dbReference type="Proteomes" id="UP000019183">
    <property type="component" value="Unassembled WGS sequence"/>
</dbReference>
<dbReference type="EMBL" id="CBWK010000813">
    <property type="protein sequence ID" value="CDL12580.1"/>
    <property type="molecule type" value="Genomic_DNA"/>
</dbReference>
<dbReference type="AlphaFoldDB" id="W1DV30"/>
<evidence type="ECO:0000313" key="3">
    <source>
        <dbReference type="Proteomes" id="UP000019183"/>
    </source>
</evidence>
<keyword evidence="1" id="KW-1133">Transmembrane helix</keyword>
<reference evidence="2" key="1">
    <citation type="submission" date="2013-10" db="EMBL/GenBank/DDBJ databases">
        <title>Antibiotic resistance diversity of beta-lactamase producers in the General Hospital Vienna.</title>
        <authorList>
            <person name="Barisic I."/>
            <person name="Mitteregger D."/>
            <person name="Hirschl A.M."/>
            <person name="Noehammer C."/>
            <person name="Wiesinger-Mayr H."/>
        </authorList>
    </citation>
    <scope>NUCLEOTIDE SEQUENCE [LARGE SCALE GENOMIC DNA]</scope>
    <source>
        <strain evidence="2">IS43</strain>
    </source>
</reference>
<proteinExistence type="predicted"/>
<keyword evidence="1" id="KW-0472">Membrane</keyword>
<accession>W1DV30</accession>
<sequence length="84" mass="8521">MPFADFAGSTTDGWVMNLVMGTMYLVFPAFWIGALSWAGIKVGGEVAGSLQKGAGKAQSAGEKGGEVASDVAGAAMTKGKSMMK</sequence>
<keyword evidence="3" id="KW-1185">Reference proteome</keyword>
<name>W1DV30_KLEPN</name>
<feature type="transmembrane region" description="Helical" evidence="1">
    <location>
        <begin position="20"/>
        <end position="40"/>
    </location>
</feature>
<organism evidence="2 3">
    <name type="scientific">Klebsiella pneumoniae IS43</name>
    <dbReference type="NCBI Taxonomy" id="1432552"/>
    <lineage>
        <taxon>Bacteria</taxon>
        <taxon>Pseudomonadati</taxon>
        <taxon>Pseudomonadota</taxon>
        <taxon>Gammaproteobacteria</taxon>
        <taxon>Enterobacterales</taxon>
        <taxon>Enterobacteriaceae</taxon>
        <taxon>Klebsiella/Raoultella group</taxon>
        <taxon>Klebsiella</taxon>
        <taxon>Klebsiella pneumoniae complex</taxon>
    </lineage>
</organism>
<keyword evidence="1" id="KW-0812">Transmembrane</keyword>
<comment type="caution">
    <text evidence="2">The sequence shown here is derived from an EMBL/GenBank/DDBJ whole genome shotgun (WGS) entry which is preliminary data.</text>
</comment>
<evidence type="ECO:0000256" key="1">
    <source>
        <dbReference type="SAM" id="Phobius"/>
    </source>
</evidence>
<evidence type="ECO:0000313" key="2">
    <source>
        <dbReference type="EMBL" id="CDL12580.1"/>
    </source>
</evidence>